<proteinExistence type="predicted"/>
<comment type="caution">
    <text evidence="1">The sequence shown here is derived from an EMBL/GenBank/DDBJ whole genome shotgun (WGS) entry which is preliminary data.</text>
</comment>
<dbReference type="EMBL" id="JMQI01000024">
    <property type="protein sequence ID" value="KDN21929.1"/>
    <property type="molecule type" value="Genomic_DNA"/>
</dbReference>
<evidence type="ECO:0000313" key="2">
    <source>
        <dbReference type="Proteomes" id="UP000027345"/>
    </source>
</evidence>
<dbReference type="eggNOG" id="ENOG502ZFMH">
    <property type="taxonomic scope" value="Bacteria"/>
</dbReference>
<evidence type="ECO:0000313" key="1">
    <source>
        <dbReference type="EMBL" id="KDN21929.1"/>
    </source>
</evidence>
<dbReference type="OrthoDB" id="3604351at2"/>
<keyword evidence="2" id="KW-1185">Reference proteome</keyword>
<dbReference type="STRING" id="287986.DV20_11095"/>
<organism evidence="1 2">
    <name type="scientific">Amycolatopsis rifamycinica</name>
    <dbReference type="NCBI Taxonomy" id="287986"/>
    <lineage>
        <taxon>Bacteria</taxon>
        <taxon>Bacillati</taxon>
        <taxon>Actinomycetota</taxon>
        <taxon>Actinomycetes</taxon>
        <taxon>Pseudonocardiales</taxon>
        <taxon>Pseudonocardiaceae</taxon>
        <taxon>Amycolatopsis</taxon>
    </lineage>
</organism>
<reference evidence="1 2" key="1">
    <citation type="submission" date="2014-05" db="EMBL/GenBank/DDBJ databases">
        <title>Draft genome sequence of Amycolatopsis rifamycinica DSM 46095.</title>
        <authorList>
            <person name="Lal R."/>
            <person name="Saxena A."/>
            <person name="Kumari R."/>
            <person name="Mukherjee U."/>
            <person name="Singh P."/>
            <person name="Sangwan N."/>
            <person name="Mahato N.K."/>
        </authorList>
    </citation>
    <scope>NUCLEOTIDE SEQUENCE [LARGE SCALE GENOMIC DNA]</scope>
    <source>
        <strain evidence="1 2">DSM 46095</strain>
    </source>
</reference>
<dbReference type="Proteomes" id="UP000027345">
    <property type="component" value="Unassembled WGS sequence"/>
</dbReference>
<name>A0A066UCQ5_9PSEU</name>
<accession>A0A066UCQ5</accession>
<dbReference type="AlphaFoldDB" id="A0A066UCQ5"/>
<sequence length="249" mass="25647">MPDLGIDTIAFAAARREEYVPLSALPGAADLVPPERLAAAGIPLSRLMVRIPEDDDVDVAAQVLAALGPPAVPQPLFFVRSGPLRDPNVAALAGLVQRSGWAGEDVGLSHLDELGGTAVFGLLEWAVETEATAVVCDEPLFADAACGDPRFAAVGVRLRRGRSPLAVSGCGEGKPALTAGHRFTGRGPCDAWLAFCAALAEGVVADGDRVLLHTRGPLREGWLSLLALDVAALRLVPAATASLLGGRSG</sequence>
<protein>
    <submittedName>
        <fullName evidence="1">Uncharacterized protein</fullName>
    </submittedName>
</protein>
<dbReference type="RefSeq" id="WP_043779046.1">
    <property type="nucleotide sequence ID" value="NZ_JMQI01000024.1"/>
</dbReference>
<gene>
    <name evidence="1" type="ORF">DV20_11095</name>
</gene>